<feature type="transmembrane region" description="Helical" evidence="16">
    <location>
        <begin position="73"/>
        <end position="100"/>
    </location>
</feature>
<dbReference type="EMBL" id="BMXI01000013">
    <property type="protein sequence ID" value="GHC60504.1"/>
    <property type="molecule type" value="Genomic_DNA"/>
</dbReference>
<dbReference type="Pfam" id="PF13491">
    <property type="entry name" value="FtsK_4TM"/>
    <property type="match status" value="1"/>
</dbReference>
<evidence type="ECO:0000256" key="16">
    <source>
        <dbReference type="SAM" id="Phobius"/>
    </source>
</evidence>
<dbReference type="InterPro" id="IPR025199">
    <property type="entry name" value="FtsK_4TM"/>
</dbReference>
<keyword evidence="19" id="KW-1185">Reference proteome</keyword>
<keyword evidence="12" id="KW-0131">Cell cycle</keyword>
<dbReference type="PANTHER" id="PTHR22683">
    <property type="entry name" value="SPORULATION PROTEIN RELATED"/>
    <property type="match status" value="1"/>
</dbReference>
<dbReference type="InterPro" id="IPR050206">
    <property type="entry name" value="FtsK/SpoIIIE/SftA"/>
</dbReference>
<keyword evidence="5 16" id="KW-0812">Transmembrane</keyword>
<feature type="transmembrane region" description="Helical" evidence="16">
    <location>
        <begin position="164"/>
        <end position="187"/>
    </location>
</feature>
<comment type="caution">
    <text evidence="18">The sequence shown here is derived from an EMBL/GenBank/DDBJ whole genome shotgun (WGS) entry which is preliminary data.</text>
</comment>
<feature type="domain" description="FtsK" evidence="17">
    <location>
        <begin position="447"/>
        <end position="697"/>
    </location>
</feature>
<dbReference type="Proteomes" id="UP000644507">
    <property type="component" value="Unassembled WGS sequence"/>
</dbReference>
<dbReference type="InterPro" id="IPR036388">
    <property type="entry name" value="WH-like_DNA-bd_sf"/>
</dbReference>
<reference evidence="18" key="1">
    <citation type="journal article" date="2014" name="Int. J. Syst. Evol. Microbiol.">
        <title>Complete genome sequence of Corynebacterium casei LMG S-19264T (=DSM 44701T), isolated from a smear-ripened cheese.</title>
        <authorList>
            <consortium name="US DOE Joint Genome Institute (JGI-PGF)"/>
            <person name="Walter F."/>
            <person name="Albersmeier A."/>
            <person name="Kalinowski J."/>
            <person name="Ruckert C."/>
        </authorList>
    </citation>
    <scope>NUCLEOTIDE SEQUENCE</scope>
    <source>
        <strain evidence="18">KCTC 12988</strain>
    </source>
</reference>
<dbReference type="SMART" id="SM00843">
    <property type="entry name" value="Ftsk_gamma"/>
    <property type="match status" value="1"/>
</dbReference>
<keyword evidence="9 16" id="KW-1133">Transmembrane helix</keyword>
<dbReference type="Pfam" id="PF17854">
    <property type="entry name" value="FtsK_alpha"/>
    <property type="match status" value="1"/>
</dbReference>
<dbReference type="InterPro" id="IPR027417">
    <property type="entry name" value="P-loop_NTPase"/>
</dbReference>
<dbReference type="InterPro" id="IPR041027">
    <property type="entry name" value="FtsK_alpha"/>
</dbReference>
<feature type="transmembrane region" description="Helical" evidence="16">
    <location>
        <begin position="21"/>
        <end position="41"/>
    </location>
</feature>
<reference evidence="18" key="2">
    <citation type="submission" date="2020-09" db="EMBL/GenBank/DDBJ databases">
        <authorList>
            <person name="Sun Q."/>
            <person name="Kim S."/>
        </authorList>
    </citation>
    <scope>NUCLEOTIDE SEQUENCE</scope>
    <source>
        <strain evidence="18">KCTC 12988</strain>
    </source>
</reference>
<comment type="subcellular location">
    <subcellularLocation>
        <location evidence="1">Cell membrane</location>
        <topology evidence="1">Multi-pass membrane protein</topology>
    </subcellularLocation>
</comment>
<dbReference type="RefSeq" id="WP_189571524.1">
    <property type="nucleotide sequence ID" value="NZ_BMXI01000013.1"/>
</dbReference>
<dbReference type="GO" id="GO:0005886">
    <property type="term" value="C:plasma membrane"/>
    <property type="evidence" value="ECO:0007669"/>
    <property type="project" value="UniProtKB-SubCell"/>
</dbReference>
<evidence type="ECO:0000256" key="6">
    <source>
        <dbReference type="ARBA" id="ARBA00022741"/>
    </source>
</evidence>
<dbReference type="SUPFAM" id="SSF46785">
    <property type="entry name" value="Winged helix' DNA-binding domain"/>
    <property type="match status" value="1"/>
</dbReference>
<evidence type="ECO:0000313" key="18">
    <source>
        <dbReference type="EMBL" id="GHC60504.1"/>
    </source>
</evidence>
<dbReference type="GO" id="GO:0005524">
    <property type="term" value="F:ATP binding"/>
    <property type="evidence" value="ECO:0007669"/>
    <property type="project" value="UniProtKB-UniRule"/>
</dbReference>
<protein>
    <submittedName>
        <fullName evidence="18">DNA translocase FtsK</fullName>
    </submittedName>
</protein>
<evidence type="ECO:0000256" key="9">
    <source>
        <dbReference type="ARBA" id="ARBA00022989"/>
    </source>
</evidence>
<dbReference type="SMART" id="SM00382">
    <property type="entry name" value="AAA"/>
    <property type="match status" value="1"/>
</dbReference>
<dbReference type="GO" id="GO:0003677">
    <property type="term" value="F:DNA binding"/>
    <property type="evidence" value="ECO:0007669"/>
    <property type="project" value="UniProtKB-KW"/>
</dbReference>
<keyword evidence="11 16" id="KW-0472">Membrane</keyword>
<feature type="transmembrane region" description="Helical" evidence="16">
    <location>
        <begin position="112"/>
        <end position="135"/>
    </location>
</feature>
<evidence type="ECO:0000259" key="17">
    <source>
        <dbReference type="PROSITE" id="PS50901"/>
    </source>
</evidence>
<keyword evidence="3" id="KW-1003">Cell membrane</keyword>
<evidence type="ECO:0000256" key="10">
    <source>
        <dbReference type="ARBA" id="ARBA00023125"/>
    </source>
</evidence>
<dbReference type="InterPro" id="IPR003593">
    <property type="entry name" value="AAA+_ATPase"/>
</dbReference>
<dbReference type="InterPro" id="IPR018541">
    <property type="entry name" value="Ftsk_gamma"/>
</dbReference>
<feature type="compositionally biased region" description="Low complexity" evidence="15">
    <location>
        <begin position="212"/>
        <end position="222"/>
    </location>
</feature>
<keyword evidence="6 14" id="KW-0547">Nucleotide-binding</keyword>
<name>A0A918TUF3_9BACT</name>
<dbReference type="PROSITE" id="PS50901">
    <property type="entry name" value="FTSK"/>
    <property type="match status" value="1"/>
</dbReference>
<keyword evidence="7" id="KW-0159">Chromosome partition</keyword>
<dbReference type="InterPro" id="IPR002543">
    <property type="entry name" value="FtsK_dom"/>
</dbReference>
<proteinExistence type="inferred from homology"/>
<dbReference type="AlphaFoldDB" id="A0A918TUF3"/>
<evidence type="ECO:0000256" key="2">
    <source>
        <dbReference type="ARBA" id="ARBA00006474"/>
    </source>
</evidence>
<dbReference type="InterPro" id="IPR036390">
    <property type="entry name" value="WH_DNA-bd_sf"/>
</dbReference>
<dbReference type="Gene3D" id="1.10.10.10">
    <property type="entry name" value="Winged helix-like DNA-binding domain superfamily/Winged helix DNA-binding domain"/>
    <property type="match status" value="1"/>
</dbReference>
<evidence type="ECO:0000256" key="13">
    <source>
        <dbReference type="ARBA" id="ARBA00025923"/>
    </source>
</evidence>
<feature type="compositionally biased region" description="Acidic residues" evidence="15">
    <location>
        <begin position="560"/>
        <end position="580"/>
    </location>
</feature>
<feature type="binding site" evidence="14">
    <location>
        <begin position="464"/>
        <end position="471"/>
    </location>
    <ligand>
        <name>ATP</name>
        <dbReference type="ChEBI" id="CHEBI:30616"/>
    </ligand>
</feature>
<evidence type="ECO:0000313" key="19">
    <source>
        <dbReference type="Proteomes" id="UP000644507"/>
    </source>
</evidence>
<evidence type="ECO:0000256" key="14">
    <source>
        <dbReference type="PROSITE-ProRule" id="PRU00289"/>
    </source>
</evidence>
<dbReference type="Pfam" id="PF01580">
    <property type="entry name" value="FtsK_SpoIIIE"/>
    <property type="match status" value="1"/>
</dbReference>
<sequence length="838" mass="92284">MARPKNKSKRKAPANERVSRNAWGFGLIALGFLLLLSLISYSHSDLENLPFFNRWSVETTGGKAGTQNLVGPIGAILGCLQFQFFGAAAWFIPLGVAWLGFRRLKLEGQFGWRTWAGFSVFLVSAACLAGVLGWWDNWAARNVIPGKAGGIIGYYIGLGVFYKLLNLGSVIVLGFIYLTSLVLFLGLHPVSFFKETYAHAVALWEAKRGSAPSSRSVAPARKSPARKKSQPKPKPVVEEEEWEEEEYEEEEAAVEVEEDGQVALPLRQVPEPKIVDGAQRRGPDANLARPFERKKKEHTTISTDGFEDYELPGFDLLDYDSDAAEPVESNHDELYATQQTIIETLRAFNVEVTAGDITRGPTITRYEIYPSLGLRVSKIAALESDLARATCAERINILAPVPGKDTVGIEIANDNRVPVALRELLQDPEFRSSKKKIPLALGKDVYGNAVIGDLAAMPHLLVAGATGSGKSVCINSIIASILYKFSPDELRFIMVDPKVVEMQMYNKLPHLVVPVVTDPRKVIGALKWTVDEMERRYKIFAKLGVRNFDSFNNRPRPEVEEATEELELAQDPDAEGEEEEELVDAEHLESIARALEDGDLGPMDMDGEDDDERIEEDAIPDRMPYIVVIVDELADLMQTAPADVESAIARIAQKARAAGIHLIIATQTPRADVVTGIIKANIPSRIAFQVSSALDSRVILDSKGAEKLVGKGDMLFLPPGSAKLERSQGAFVSDEEVEDIVDFCSNQTEQRFEKSIQDTINSGGASDSGDDDVSDEDEEIITRCIDVIMTENKASTSLLQRRLRLGYTKAARMMDIMEGRGIIGPADGAKPRDILIRQ</sequence>
<evidence type="ECO:0000256" key="4">
    <source>
        <dbReference type="ARBA" id="ARBA00022618"/>
    </source>
</evidence>
<evidence type="ECO:0000256" key="3">
    <source>
        <dbReference type="ARBA" id="ARBA00022475"/>
    </source>
</evidence>
<dbReference type="GO" id="GO:0051301">
    <property type="term" value="P:cell division"/>
    <property type="evidence" value="ECO:0007669"/>
    <property type="project" value="UniProtKB-KW"/>
</dbReference>
<keyword evidence="8 14" id="KW-0067">ATP-binding</keyword>
<evidence type="ECO:0000256" key="5">
    <source>
        <dbReference type="ARBA" id="ARBA00022692"/>
    </source>
</evidence>
<evidence type="ECO:0000256" key="1">
    <source>
        <dbReference type="ARBA" id="ARBA00004651"/>
    </source>
</evidence>
<comment type="subunit">
    <text evidence="13">Homohexamer. Forms a ring that surrounds DNA.</text>
</comment>
<feature type="region of interest" description="Disordered" evidence="15">
    <location>
        <begin position="553"/>
        <end position="580"/>
    </location>
</feature>
<evidence type="ECO:0000256" key="8">
    <source>
        <dbReference type="ARBA" id="ARBA00022840"/>
    </source>
</evidence>
<organism evidence="18 19">
    <name type="scientific">Roseibacillus persicicus</name>
    <dbReference type="NCBI Taxonomy" id="454148"/>
    <lineage>
        <taxon>Bacteria</taxon>
        <taxon>Pseudomonadati</taxon>
        <taxon>Verrucomicrobiota</taxon>
        <taxon>Verrucomicrobiia</taxon>
        <taxon>Verrucomicrobiales</taxon>
        <taxon>Verrucomicrobiaceae</taxon>
        <taxon>Roseibacillus</taxon>
    </lineage>
</organism>
<evidence type="ECO:0000256" key="12">
    <source>
        <dbReference type="ARBA" id="ARBA00023306"/>
    </source>
</evidence>
<keyword evidence="10" id="KW-0238">DNA-binding</keyword>
<keyword evidence="4" id="KW-0132">Cell division</keyword>
<evidence type="ECO:0000256" key="7">
    <source>
        <dbReference type="ARBA" id="ARBA00022829"/>
    </source>
</evidence>
<dbReference type="Pfam" id="PF09397">
    <property type="entry name" value="FtsK_gamma"/>
    <property type="match status" value="1"/>
</dbReference>
<gene>
    <name evidence="18" type="ORF">GCM10007100_29830</name>
</gene>
<dbReference type="SUPFAM" id="SSF52540">
    <property type="entry name" value="P-loop containing nucleoside triphosphate hydrolases"/>
    <property type="match status" value="1"/>
</dbReference>
<comment type="similarity">
    <text evidence="2">Belongs to the FtsK/SpoIIIE/SftA family.</text>
</comment>
<accession>A0A918TUF3</accession>
<evidence type="ECO:0000256" key="15">
    <source>
        <dbReference type="SAM" id="MobiDB-lite"/>
    </source>
</evidence>
<feature type="compositionally biased region" description="Acidic residues" evidence="15">
    <location>
        <begin position="238"/>
        <end position="247"/>
    </location>
</feature>
<dbReference type="Gene3D" id="3.40.50.300">
    <property type="entry name" value="P-loop containing nucleotide triphosphate hydrolases"/>
    <property type="match status" value="1"/>
</dbReference>
<feature type="region of interest" description="Disordered" evidence="15">
    <location>
        <begin position="212"/>
        <end position="247"/>
    </location>
</feature>
<dbReference type="Gene3D" id="3.30.980.40">
    <property type="match status" value="1"/>
</dbReference>
<dbReference type="GO" id="GO:0007059">
    <property type="term" value="P:chromosome segregation"/>
    <property type="evidence" value="ECO:0007669"/>
    <property type="project" value="UniProtKB-KW"/>
</dbReference>
<evidence type="ECO:0000256" key="11">
    <source>
        <dbReference type="ARBA" id="ARBA00023136"/>
    </source>
</evidence>
<dbReference type="PANTHER" id="PTHR22683:SF41">
    <property type="entry name" value="DNA TRANSLOCASE FTSK"/>
    <property type="match status" value="1"/>
</dbReference>